<gene>
    <name evidence="1" type="ORF">DK847_10870</name>
</gene>
<dbReference type="AlphaFoldDB" id="A0A2W2C9U9"/>
<dbReference type="Proteomes" id="UP000248795">
    <property type="component" value="Unassembled WGS sequence"/>
</dbReference>
<dbReference type="Pfam" id="PF16826">
    <property type="entry name" value="DUF5076"/>
    <property type="match status" value="1"/>
</dbReference>
<reference evidence="2" key="1">
    <citation type="submission" date="2018-06" db="EMBL/GenBank/DDBJ databases">
        <title>Aestuariibacter litoralis strain KCTC 52945T.</title>
        <authorList>
            <person name="Li X."/>
            <person name="Salam N."/>
            <person name="Li J.-L."/>
            <person name="Chen Y.-M."/>
            <person name="Yang Z.-W."/>
            <person name="Zhang L.-Y."/>
            <person name="Han M.-X."/>
            <person name="Xiao M."/>
            <person name="Li W.-J."/>
        </authorList>
    </citation>
    <scope>NUCLEOTIDE SEQUENCE [LARGE SCALE GENOMIC DNA]</scope>
    <source>
        <strain evidence="2">KCTC 52945</strain>
    </source>
</reference>
<protein>
    <recommendedName>
        <fullName evidence="3">DUF5076 domain-containing protein</fullName>
    </recommendedName>
</protein>
<dbReference type="InterPro" id="IPR031796">
    <property type="entry name" value="DUF5076"/>
</dbReference>
<dbReference type="Gene3D" id="3.30.2370.10">
    <property type="entry name" value="putative pyruvate dehydrogenase"/>
    <property type="match status" value="1"/>
</dbReference>
<sequence>MRPISKNWRCPMPMRWSPQQRLCSMSDHDHHHHNHHGEMHPHQLEPPHEVFHDPKAGEVARAWITNGGLSLSLHAMAFGTPDVWGHVLAGMAQQVAAACAEMGHGNPSDNFAAIRKVLNEDLNKVAAQLSPLANKG</sequence>
<evidence type="ECO:0008006" key="3">
    <source>
        <dbReference type="Google" id="ProtNLM"/>
    </source>
</evidence>
<proteinExistence type="predicted"/>
<comment type="caution">
    <text evidence="1">The sequence shown here is derived from an EMBL/GenBank/DDBJ whole genome shotgun (WGS) entry which is preliminary data.</text>
</comment>
<keyword evidence="2" id="KW-1185">Reference proteome</keyword>
<dbReference type="EMBL" id="QKVK01000004">
    <property type="protein sequence ID" value="PZF76953.1"/>
    <property type="molecule type" value="Genomic_DNA"/>
</dbReference>
<organism evidence="1 2">
    <name type="scientific">Aestuariivirga litoralis</name>
    <dbReference type="NCBI Taxonomy" id="2650924"/>
    <lineage>
        <taxon>Bacteria</taxon>
        <taxon>Pseudomonadati</taxon>
        <taxon>Pseudomonadota</taxon>
        <taxon>Alphaproteobacteria</taxon>
        <taxon>Hyphomicrobiales</taxon>
        <taxon>Aestuariivirgaceae</taxon>
        <taxon>Aestuariivirga</taxon>
    </lineage>
</organism>
<evidence type="ECO:0000313" key="2">
    <source>
        <dbReference type="Proteomes" id="UP000248795"/>
    </source>
</evidence>
<accession>A0A2W2C9U9</accession>
<evidence type="ECO:0000313" key="1">
    <source>
        <dbReference type="EMBL" id="PZF76953.1"/>
    </source>
</evidence>
<name>A0A2W2C9U9_9HYPH</name>